<dbReference type="PRINTS" id="PR00111">
    <property type="entry name" value="ABHYDROLASE"/>
</dbReference>
<dbReference type="SUPFAM" id="SSF53474">
    <property type="entry name" value="alpha/beta-Hydrolases"/>
    <property type="match status" value="1"/>
</dbReference>
<evidence type="ECO:0000259" key="2">
    <source>
        <dbReference type="Pfam" id="PF00561"/>
    </source>
</evidence>
<keyword evidence="4" id="KW-1185">Reference proteome</keyword>
<dbReference type="GO" id="GO:0016020">
    <property type="term" value="C:membrane"/>
    <property type="evidence" value="ECO:0007669"/>
    <property type="project" value="TreeGrafter"/>
</dbReference>
<dbReference type="PANTHER" id="PTHR43798">
    <property type="entry name" value="MONOACYLGLYCEROL LIPASE"/>
    <property type="match status" value="1"/>
</dbReference>
<accession>A0A6H9WMK4</accession>
<dbReference type="Gene3D" id="3.40.50.1820">
    <property type="entry name" value="alpha/beta hydrolase"/>
    <property type="match status" value="1"/>
</dbReference>
<sequence length="304" mass="31894">MKRLIPAGATEQYVTLDEGEIRVLVGGTASDRPPLVLVHGGGVDNAGISWFSAFEAFGGERRVVGVDLPGFGGSLGVEPVGGPDRMADVVVRAARQLGLQRAVVAGVSMGGDVALNVALRHPDVAQALVLVAPGGLTGRAGPPGRQFVYGAAAALPDPLLGALARLMNRFTGPAMRAMMHDPDAFPREVADEFLREARAPGAGMGYGRYNQATLGRVGMRNNLLPFVHRISAPALFFHGAEDPLVSPDGSRRAAERMPNGRLVLVPETGHWAQLESPERFETEVRAFLEEVDAAAGAAAAIVDN</sequence>
<dbReference type="GO" id="GO:0016787">
    <property type="term" value="F:hydrolase activity"/>
    <property type="evidence" value="ECO:0007669"/>
    <property type="project" value="UniProtKB-KW"/>
</dbReference>
<dbReference type="InterPro" id="IPR050266">
    <property type="entry name" value="AB_hydrolase_sf"/>
</dbReference>
<dbReference type="RefSeq" id="WP_158027850.1">
    <property type="nucleotide sequence ID" value="NZ_BMHG01000001.1"/>
</dbReference>
<evidence type="ECO:0000313" key="3">
    <source>
        <dbReference type="EMBL" id="KAB1649258.1"/>
    </source>
</evidence>
<dbReference type="InterPro" id="IPR000073">
    <property type="entry name" value="AB_hydrolase_1"/>
</dbReference>
<proteinExistence type="predicted"/>
<dbReference type="AlphaFoldDB" id="A0A6H9WMK4"/>
<gene>
    <name evidence="3" type="ORF">F8O04_02990</name>
</gene>
<feature type="domain" description="AB hydrolase-1" evidence="2">
    <location>
        <begin position="33"/>
        <end position="277"/>
    </location>
</feature>
<protein>
    <submittedName>
        <fullName evidence="3">Alpha/beta hydrolase</fullName>
    </submittedName>
</protein>
<keyword evidence="1 3" id="KW-0378">Hydrolase</keyword>
<dbReference type="InterPro" id="IPR029058">
    <property type="entry name" value="AB_hydrolase_fold"/>
</dbReference>
<organism evidence="3 4">
    <name type="scientific">Pseudoclavibacter endophyticus</name>
    <dbReference type="NCBI Taxonomy" id="1778590"/>
    <lineage>
        <taxon>Bacteria</taxon>
        <taxon>Bacillati</taxon>
        <taxon>Actinomycetota</taxon>
        <taxon>Actinomycetes</taxon>
        <taxon>Micrococcales</taxon>
        <taxon>Microbacteriaceae</taxon>
        <taxon>Pseudoclavibacter</taxon>
    </lineage>
</organism>
<dbReference type="Pfam" id="PF00561">
    <property type="entry name" value="Abhydrolase_1"/>
    <property type="match status" value="1"/>
</dbReference>
<name>A0A6H9WMK4_9MICO</name>
<dbReference type="InterPro" id="IPR000639">
    <property type="entry name" value="Epox_hydrolase-like"/>
</dbReference>
<dbReference type="Proteomes" id="UP000431744">
    <property type="component" value="Unassembled WGS sequence"/>
</dbReference>
<evidence type="ECO:0000313" key="4">
    <source>
        <dbReference type="Proteomes" id="UP000431744"/>
    </source>
</evidence>
<dbReference type="OrthoDB" id="5902829at2"/>
<comment type="caution">
    <text evidence="3">The sequence shown here is derived from an EMBL/GenBank/DDBJ whole genome shotgun (WGS) entry which is preliminary data.</text>
</comment>
<dbReference type="PRINTS" id="PR00412">
    <property type="entry name" value="EPOXHYDRLASE"/>
</dbReference>
<reference evidence="3 4" key="1">
    <citation type="submission" date="2019-09" db="EMBL/GenBank/DDBJ databases">
        <title>Phylogeny of genus Pseudoclavibacter and closely related genus.</title>
        <authorList>
            <person name="Li Y."/>
        </authorList>
    </citation>
    <scope>NUCLEOTIDE SEQUENCE [LARGE SCALE GENOMIC DNA]</scope>
    <source>
        <strain evidence="3 4">EGI 60007</strain>
    </source>
</reference>
<dbReference type="PANTHER" id="PTHR43798:SF31">
    <property type="entry name" value="AB HYDROLASE SUPERFAMILY PROTEIN YCLE"/>
    <property type="match status" value="1"/>
</dbReference>
<evidence type="ECO:0000256" key="1">
    <source>
        <dbReference type="ARBA" id="ARBA00022801"/>
    </source>
</evidence>
<dbReference type="EMBL" id="WBJY01000001">
    <property type="protein sequence ID" value="KAB1649258.1"/>
    <property type="molecule type" value="Genomic_DNA"/>
</dbReference>